<keyword evidence="2" id="KW-1185">Reference proteome</keyword>
<dbReference type="EMBL" id="BNED01000005">
    <property type="protein sequence ID" value="GHI76209.1"/>
    <property type="molecule type" value="Genomic_DNA"/>
</dbReference>
<evidence type="ECO:0000313" key="2">
    <source>
        <dbReference type="Proteomes" id="UP000608522"/>
    </source>
</evidence>
<gene>
    <name evidence="1" type="ORF">Sspor_17700</name>
</gene>
<reference evidence="2" key="1">
    <citation type="submission" date="2023-07" db="EMBL/GenBank/DDBJ databases">
        <title>Whole genome shotgun sequence of Streptomyces spororaveus NBRC 15456.</title>
        <authorList>
            <person name="Komaki H."/>
            <person name="Tamura T."/>
        </authorList>
    </citation>
    <scope>NUCLEOTIDE SEQUENCE [LARGE SCALE GENOMIC DNA]</scope>
    <source>
        <strain evidence="2">NBRC 15456</strain>
    </source>
</reference>
<organism evidence="1 2">
    <name type="scientific">Streptomyces spororaveus</name>
    <dbReference type="NCBI Taxonomy" id="284039"/>
    <lineage>
        <taxon>Bacteria</taxon>
        <taxon>Bacillati</taxon>
        <taxon>Actinomycetota</taxon>
        <taxon>Actinomycetes</taxon>
        <taxon>Kitasatosporales</taxon>
        <taxon>Streptomycetaceae</taxon>
        <taxon>Streptomyces</taxon>
    </lineage>
</organism>
<proteinExistence type="predicted"/>
<comment type="caution">
    <text evidence="1">The sequence shown here is derived from an EMBL/GenBank/DDBJ whole genome shotgun (WGS) entry which is preliminary data.</text>
</comment>
<name>A0ABQ3T765_9ACTN</name>
<accession>A0ABQ3T765</accession>
<sequence>MPYPLIRLSIGRTNGVAHYGVIFGSGEPLTACATHSSDLAPIGDGTSHQTCQSCTRALLVLNTGHEIRVRCAEFLDPAVLEVALSLTQSDSRELTQRSSAIAMY</sequence>
<dbReference type="Proteomes" id="UP000608522">
    <property type="component" value="Unassembled WGS sequence"/>
</dbReference>
<protein>
    <submittedName>
        <fullName evidence="1">Uncharacterized protein</fullName>
    </submittedName>
</protein>
<evidence type="ECO:0000313" key="1">
    <source>
        <dbReference type="EMBL" id="GHI76209.1"/>
    </source>
</evidence>